<dbReference type="EMBL" id="LR031574">
    <property type="protein sequence ID" value="VDD02513.1"/>
    <property type="molecule type" value="Genomic_DNA"/>
</dbReference>
<organism evidence="1">
    <name type="scientific">Brassica campestris</name>
    <name type="common">Field mustard</name>
    <dbReference type="NCBI Taxonomy" id="3711"/>
    <lineage>
        <taxon>Eukaryota</taxon>
        <taxon>Viridiplantae</taxon>
        <taxon>Streptophyta</taxon>
        <taxon>Embryophyta</taxon>
        <taxon>Tracheophyta</taxon>
        <taxon>Spermatophyta</taxon>
        <taxon>Magnoliopsida</taxon>
        <taxon>eudicotyledons</taxon>
        <taxon>Gunneridae</taxon>
        <taxon>Pentapetalae</taxon>
        <taxon>rosids</taxon>
        <taxon>malvids</taxon>
        <taxon>Brassicales</taxon>
        <taxon>Brassicaceae</taxon>
        <taxon>Brassiceae</taxon>
        <taxon>Brassica</taxon>
    </lineage>
</organism>
<gene>
    <name evidence="1" type="ORF">BRAA07T31990Z</name>
</gene>
<sequence>MQLGFLGIGAYLFELGLRAFGKSQSFSVVIEKSETLGQCRPPTESSGQFLFPPVTSCSRNRCQSR</sequence>
<protein>
    <submittedName>
        <fullName evidence="1">Uncharacterized protein</fullName>
    </submittedName>
</protein>
<evidence type="ECO:0000313" key="1">
    <source>
        <dbReference type="EMBL" id="VDD02513.1"/>
    </source>
</evidence>
<accession>A0A3P6BBE8</accession>
<proteinExistence type="predicted"/>
<name>A0A3P6BBE8_BRACM</name>
<reference evidence="1" key="1">
    <citation type="submission" date="2018-11" db="EMBL/GenBank/DDBJ databases">
        <authorList>
            <consortium name="Genoscope - CEA"/>
            <person name="William W."/>
        </authorList>
    </citation>
    <scope>NUCLEOTIDE SEQUENCE</scope>
</reference>
<dbReference type="AlphaFoldDB" id="A0A3P6BBE8"/>